<dbReference type="RefSeq" id="WP_239078483.1">
    <property type="nucleotide sequence ID" value="NZ_WOFE01000004.1"/>
</dbReference>
<organism evidence="2 3">
    <name type="scientific">Deefgea chitinilytica</name>
    <dbReference type="NCBI Taxonomy" id="570276"/>
    <lineage>
        <taxon>Bacteria</taxon>
        <taxon>Pseudomonadati</taxon>
        <taxon>Pseudomonadota</taxon>
        <taxon>Betaproteobacteria</taxon>
        <taxon>Neisseriales</taxon>
        <taxon>Chitinibacteraceae</taxon>
        <taxon>Deefgea</taxon>
    </lineage>
</organism>
<comment type="caution">
    <text evidence="2">The sequence shown here is derived from an EMBL/GenBank/DDBJ whole genome shotgun (WGS) entry which is preliminary data.</text>
</comment>
<name>A0ABS2CEG4_9NEIS</name>
<keyword evidence="3" id="KW-1185">Reference proteome</keyword>
<protein>
    <submittedName>
        <fullName evidence="2">GNAT family N-acetyltransferase</fullName>
    </submittedName>
</protein>
<dbReference type="InterPro" id="IPR016181">
    <property type="entry name" value="Acyl_CoA_acyltransferase"/>
</dbReference>
<dbReference type="InterPro" id="IPR000182">
    <property type="entry name" value="GNAT_dom"/>
</dbReference>
<evidence type="ECO:0000313" key="2">
    <source>
        <dbReference type="EMBL" id="MBM5572065.1"/>
    </source>
</evidence>
<sequence>MSAMIEFKTALLIARQWRDEDLLPFAQLNADPQVMQYFPNCLSRAESDAAAARMRGLIAEQGWGFWAIEEQASQRFIGFVGLNIPSPELPFSPCTEIAWRLAREFWGKGYATEAAQGALRCGFTQLNLAEIVSFTSIHNQPSQAVMRRLAMLPSDNFEHPKMPVGHILREHCLFRLTQARWAALESRTTS</sequence>
<dbReference type="Gene3D" id="3.40.630.30">
    <property type="match status" value="1"/>
</dbReference>
<dbReference type="PANTHER" id="PTHR43792:SF1">
    <property type="entry name" value="N-ACETYLTRANSFERASE DOMAIN-CONTAINING PROTEIN"/>
    <property type="match status" value="1"/>
</dbReference>
<dbReference type="Pfam" id="PF13302">
    <property type="entry name" value="Acetyltransf_3"/>
    <property type="match status" value="1"/>
</dbReference>
<evidence type="ECO:0000313" key="3">
    <source>
        <dbReference type="Proteomes" id="UP001195660"/>
    </source>
</evidence>
<feature type="domain" description="N-acetyltransferase" evidence="1">
    <location>
        <begin position="12"/>
        <end position="179"/>
    </location>
</feature>
<dbReference type="PROSITE" id="PS51186">
    <property type="entry name" value="GNAT"/>
    <property type="match status" value="1"/>
</dbReference>
<proteinExistence type="predicted"/>
<evidence type="ECO:0000259" key="1">
    <source>
        <dbReference type="PROSITE" id="PS51186"/>
    </source>
</evidence>
<gene>
    <name evidence="2" type="ORF">GM173_10810</name>
</gene>
<reference evidence="2 3" key="1">
    <citation type="submission" date="2019-11" db="EMBL/GenBank/DDBJ databases">
        <title>Novel Deefgea species.</title>
        <authorList>
            <person name="Han J.-H."/>
        </authorList>
    </citation>
    <scope>NUCLEOTIDE SEQUENCE [LARGE SCALE GENOMIC DNA]</scope>
    <source>
        <strain evidence="2 3">LMG 24817</strain>
    </source>
</reference>
<dbReference type="InterPro" id="IPR051531">
    <property type="entry name" value="N-acetyltransferase"/>
</dbReference>
<dbReference type="PANTHER" id="PTHR43792">
    <property type="entry name" value="GNAT FAMILY, PUTATIVE (AFU_ORTHOLOGUE AFUA_3G00765)-RELATED-RELATED"/>
    <property type="match status" value="1"/>
</dbReference>
<dbReference type="SUPFAM" id="SSF55729">
    <property type="entry name" value="Acyl-CoA N-acyltransferases (Nat)"/>
    <property type="match status" value="1"/>
</dbReference>
<dbReference type="Proteomes" id="UP001195660">
    <property type="component" value="Unassembled WGS sequence"/>
</dbReference>
<dbReference type="EMBL" id="WOFE01000004">
    <property type="protein sequence ID" value="MBM5572065.1"/>
    <property type="molecule type" value="Genomic_DNA"/>
</dbReference>
<accession>A0ABS2CEG4</accession>